<proteinExistence type="predicted"/>
<dbReference type="Proteomes" id="UP000789390">
    <property type="component" value="Unassembled WGS sequence"/>
</dbReference>
<feature type="compositionally biased region" description="Basic and acidic residues" evidence="1">
    <location>
        <begin position="67"/>
        <end position="76"/>
    </location>
</feature>
<keyword evidence="2" id="KW-1133">Transmembrane helix</keyword>
<accession>A0A8J2WIF0</accession>
<dbReference type="AlphaFoldDB" id="A0A8J2WIF0"/>
<feature type="region of interest" description="Disordered" evidence="1">
    <location>
        <begin position="63"/>
        <end position="82"/>
    </location>
</feature>
<dbReference type="EMBL" id="CAKKLH010000038">
    <property type="protein sequence ID" value="CAH0100519.1"/>
    <property type="molecule type" value="Genomic_DNA"/>
</dbReference>
<organism evidence="3 4">
    <name type="scientific">Daphnia galeata</name>
    <dbReference type="NCBI Taxonomy" id="27404"/>
    <lineage>
        <taxon>Eukaryota</taxon>
        <taxon>Metazoa</taxon>
        <taxon>Ecdysozoa</taxon>
        <taxon>Arthropoda</taxon>
        <taxon>Crustacea</taxon>
        <taxon>Branchiopoda</taxon>
        <taxon>Diplostraca</taxon>
        <taxon>Cladocera</taxon>
        <taxon>Anomopoda</taxon>
        <taxon>Daphniidae</taxon>
        <taxon>Daphnia</taxon>
    </lineage>
</organism>
<evidence type="ECO:0000256" key="1">
    <source>
        <dbReference type="SAM" id="MobiDB-lite"/>
    </source>
</evidence>
<evidence type="ECO:0000313" key="3">
    <source>
        <dbReference type="EMBL" id="CAH0100519.1"/>
    </source>
</evidence>
<keyword evidence="2" id="KW-0812">Transmembrane</keyword>
<evidence type="ECO:0000256" key="2">
    <source>
        <dbReference type="SAM" id="Phobius"/>
    </source>
</evidence>
<protein>
    <submittedName>
        <fullName evidence="3">Uncharacterized protein</fullName>
    </submittedName>
</protein>
<reference evidence="3" key="1">
    <citation type="submission" date="2021-11" db="EMBL/GenBank/DDBJ databases">
        <authorList>
            <person name="Schell T."/>
        </authorList>
    </citation>
    <scope>NUCLEOTIDE SEQUENCE</scope>
    <source>
        <strain evidence="3">M5</strain>
    </source>
</reference>
<evidence type="ECO:0000313" key="4">
    <source>
        <dbReference type="Proteomes" id="UP000789390"/>
    </source>
</evidence>
<keyword evidence="2" id="KW-0472">Membrane</keyword>
<keyword evidence="4" id="KW-1185">Reference proteome</keyword>
<sequence>MFHQMQGLSDLEHTRILDKDASDKSRYPWEWIVGSILFIGVAGCLVEVAHLRNTSQHHVQAVQMSTLEEHIQRHEDEVSDTP</sequence>
<feature type="transmembrane region" description="Helical" evidence="2">
    <location>
        <begin position="31"/>
        <end position="51"/>
    </location>
</feature>
<name>A0A8J2WIF0_9CRUS</name>
<comment type="caution">
    <text evidence="3">The sequence shown here is derived from an EMBL/GenBank/DDBJ whole genome shotgun (WGS) entry which is preliminary data.</text>
</comment>
<gene>
    <name evidence="3" type="ORF">DGAL_LOCUS2776</name>
</gene>